<comment type="caution">
    <text evidence="1">The sequence shown here is derived from an EMBL/GenBank/DDBJ whole genome shotgun (WGS) entry which is preliminary data.</text>
</comment>
<dbReference type="Proteomes" id="UP001521150">
    <property type="component" value="Unassembled WGS sequence"/>
</dbReference>
<protein>
    <submittedName>
        <fullName evidence="1">Uncharacterized protein</fullName>
    </submittedName>
</protein>
<proteinExistence type="predicted"/>
<keyword evidence="2" id="KW-1185">Reference proteome</keyword>
<sequence>MPVGEQGPGTAEQQVRIEIGIDKTLRAIAGVLGAEYESRAAGGGGAGGKWVFTSVDQLDSLIKKWTAVRDAIDDRRKRIEDARNRVYPPANDIMSQLQAKALKTSLSTMSQHADSMFRYATAYVRKLEIARSTYRDSEHRNTARMNETDRD</sequence>
<evidence type="ECO:0000313" key="2">
    <source>
        <dbReference type="Proteomes" id="UP001521150"/>
    </source>
</evidence>
<name>A0ABS8ZKN5_9PSEU</name>
<dbReference type="RefSeq" id="WP_233729870.1">
    <property type="nucleotide sequence ID" value="NZ_JAJVCN010000003.1"/>
</dbReference>
<gene>
    <name evidence="1" type="ORF">LWC34_36940</name>
</gene>
<dbReference type="Gene3D" id="1.10.287.850">
    <property type="entry name" value="HP0062-like domain"/>
    <property type="match status" value="1"/>
</dbReference>
<reference evidence="1 2" key="1">
    <citation type="submission" date="2021-12" db="EMBL/GenBank/DDBJ databases">
        <title>Genome sequence of Kibdelosporangium philippinense ATCC 49844.</title>
        <authorList>
            <person name="Fedorov E.A."/>
            <person name="Omeragic M."/>
            <person name="Shalygina K.F."/>
            <person name="Maclea K.S."/>
        </authorList>
    </citation>
    <scope>NUCLEOTIDE SEQUENCE [LARGE SCALE GENOMIC DNA]</scope>
    <source>
        <strain evidence="1 2">ATCC 49844</strain>
    </source>
</reference>
<evidence type="ECO:0000313" key="1">
    <source>
        <dbReference type="EMBL" id="MCE7008359.1"/>
    </source>
</evidence>
<dbReference type="EMBL" id="JAJVCN010000003">
    <property type="protein sequence ID" value="MCE7008359.1"/>
    <property type="molecule type" value="Genomic_DNA"/>
</dbReference>
<accession>A0ABS8ZKN5</accession>
<organism evidence="1 2">
    <name type="scientific">Kibdelosporangium philippinense</name>
    <dbReference type="NCBI Taxonomy" id="211113"/>
    <lineage>
        <taxon>Bacteria</taxon>
        <taxon>Bacillati</taxon>
        <taxon>Actinomycetota</taxon>
        <taxon>Actinomycetes</taxon>
        <taxon>Pseudonocardiales</taxon>
        <taxon>Pseudonocardiaceae</taxon>
        <taxon>Kibdelosporangium</taxon>
    </lineage>
</organism>